<feature type="domain" description="CCHC-type" evidence="3">
    <location>
        <begin position="340"/>
        <end position="353"/>
    </location>
</feature>
<dbReference type="Proteomes" id="UP000515124">
    <property type="component" value="Unplaced"/>
</dbReference>
<name>A0A6P5T1T4_PRUAV</name>
<accession>A0A6P5T1T4</accession>
<evidence type="ECO:0000313" key="4">
    <source>
        <dbReference type="Proteomes" id="UP000515124"/>
    </source>
</evidence>
<dbReference type="InterPro" id="IPR001878">
    <property type="entry name" value="Znf_CCHC"/>
</dbReference>
<feature type="region of interest" description="Disordered" evidence="2">
    <location>
        <begin position="292"/>
        <end position="314"/>
    </location>
</feature>
<dbReference type="PROSITE" id="PS50158">
    <property type="entry name" value="ZF_CCHC"/>
    <property type="match status" value="2"/>
</dbReference>
<protein>
    <submittedName>
        <fullName evidence="5">Uncharacterized protein LOC110762125 isoform X1</fullName>
    </submittedName>
</protein>
<dbReference type="Pfam" id="PF03732">
    <property type="entry name" value="Retrotrans_gag"/>
    <property type="match status" value="1"/>
</dbReference>
<reference evidence="5" key="1">
    <citation type="submission" date="2025-08" db="UniProtKB">
        <authorList>
            <consortium name="RefSeq"/>
        </authorList>
    </citation>
    <scope>IDENTIFICATION</scope>
</reference>
<keyword evidence="1" id="KW-0863">Zinc-finger</keyword>
<feature type="region of interest" description="Disordered" evidence="2">
    <location>
        <begin position="27"/>
        <end position="69"/>
    </location>
</feature>
<dbReference type="InterPro" id="IPR036875">
    <property type="entry name" value="Znf_CCHC_sf"/>
</dbReference>
<feature type="compositionally biased region" description="Basic residues" evidence="2">
    <location>
        <begin position="27"/>
        <end position="38"/>
    </location>
</feature>
<dbReference type="KEGG" id="pavi:110762125"/>
<dbReference type="Pfam" id="PF00098">
    <property type="entry name" value="zf-CCHC"/>
    <property type="match status" value="2"/>
</dbReference>
<evidence type="ECO:0000313" key="5">
    <source>
        <dbReference type="RefSeq" id="XP_021820421.1"/>
    </source>
</evidence>
<dbReference type="SMART" id="SM00343">
    <property type="entry name" value="ZnF_C2HC"/>
    <property type="match status" value="2"/>
</dbReference>
<evidence type="ECO:0000256" key="1">
    <source>
        <dbReference type="PROSITE-ProRule" id="PRU00047"/>
    </source>
</evidence>
<gene>
    <name evidence="5" type="primary">LOC110762125</name>
</gene>
<dbReference type="RefSeq" id="XP_021820421.1">
    <property type="nucleotide sequence ID" value="XM_021964729.1"/>
</dbReference>
<dbReference type="SUPFAM" id="SSF57756">
    <property type="entry name" value="Retrovirus zinc finger-like domains"/>
    <property type="match status" value="1"/>
</dbReference>
<dbReference type="AlphaFoldDB" id="A0A6P5T1T4"/>
<keyword evidence="4" id="KW-1185">Reference proteome</keyword>
<dbReference type="PANTHER" id="PTHR34482:SF36">
    <property type="entry name" value="RETROTRANSPOSON GAG DOMAIN-CONTAINING PROTEIN"/>
    <property type="match status" value="1"/>
</dbReference>
<keyword evidence="1" id="KW-0862">Zinc</keyword>
<sequence length="379" mass="42941">MVRLRESYRKRVLLDLSEEMGPIKGRGRGRCIGRRGRSRAGALPQPEVVSEVPEDFEQEPEVSHGATPVPPVQLDVHTIKLFAEFLQARGHGVAQPASGDPPSPEHVANSRLCALIIELKALGAQHFFGESDFMMADYWIRNLKNCFSIIEITSVEKRKVAAFLLQEEARVWWDTVVKSKDETEMDWEEFEALFYDKYFPDVVKNELQFEFLELKQGSLTVREYESRFSKLLRFAPALDEELTARRFEEGLAYHIGMYVVAKTHKTLVEAVHCAMAVENTIEPYRLYQDEQRDYKGKGKTSSQSSYDSGKHGGIRKKQRTTTLYEDITVASCQQGGLGECYHCGGVGHMARDCINRSARVCYTCSQPGHIAKNCTQGQT</sequence>
<evidence type="ECO:0000259" key="3">
    <source>
        <dbReference type="PROSITE" id="PS50158"/>
    </source>
</evidence>
<dbReference type="GeneID" id="110762125"/>
<dbReference type="GO" id="GO:0008270">
    <property type="term" value="F:zinc ion binding"/>
    <property type="evidence" value="ECO:0007669"/>
    <property type="project" value="UniProtKB-KW"/>
</dbReference>
<evidence type="ECO:0000256" key="2">
    <source>
        <dbReference type="SAM" id="MobiDB-lite"/>
    </source>
</evidence>
<proteinExistence type="predicted"/>
<dbReference type="PANTHER" id="PTHR34482">
    <property type="entry name" value="DNA DAMAGE-INDUCIBLE PROTEIN 1-LIKE"/>
    <property type="match status" value="1"/>
</dbReference>
<organism evidence="4 5">
    <name type="scientific">Prunus avium</name>
    <name type="common">Cherry</name>
    <name type="synonym">Cerasus avium</name>
    <dbReference type="NCBI Taxonomy" id="42229"/>
    <lineage>
        <taxon>Eukaryota</taxon>
        <taxon>Viridiplantae</taxon>
        <taxon>Streptophyta</taxon>
        <taxon>Embryophyta</taxon>
        <taxon>Tracheophyta</taxon>
        <taxon>Spermatophyta</taxon>
        <taxon>Magnoliopsida</taxon>
        <taxon>eudicotyledons</taxon>
        <taxon>Gunneridae</taxon>
        <taxon>Pentapetalae</taxon>
        <taxon>rosids</taxon>
        <taxon>fabids</taxon>
        <taxon>Rosales</taxon>
        <taxon>Rosaceae</taxon>
        <taxon>Amygdaloideae</taxon>
        <taxon>Amygdaleae</taxon>
        <taxon>Prunus</taxon>
    </lineage>
</organism>
<feature type="domain" description="CCHC-type" evidence="3">
    <location>
        <begin position="361"/>
        <end position="376"/>
    </location>
</feature>
<dbReference type="Gene3D" id="4.10.60.10">
    <property type="entry name" value="Zinc finger, CCHC-type"/>
    <property type="match status" value="2"/>
</dbReference>
<dbReference type="GO" id="GO:0003676">
    <property type="term" value="F:nucleic acid binding"/>
    <property type="evidence" value="ECO:0007669"/>
    <property type="project" value="InterPro"/>
</dbReference>
<dbReference type="InterPro" id="IPR005162">
    <property type="entry name" value="Retrotrans_gag_dom"/>
</dbReference>
<keyword evidence="1" id="KW-0479">Metal-binding</keyword>